<reference evidence="2" key="1">
    <citation type="journal article" date="2020" name="Genome Biol.">
        <title>Gamete binning: chromosome-level and haplotype-resolved genome assembly enabled by high-throughput single-cell sequencing of gamete genomes.</title>
        <authorList>
            <person name="Campoy J.A."/>
            <person name="Sun H."/>
            <person name="Goel M."/>
            <person name="Jiao W.-B."/>
            <person name="Folz-Donahue K."/>
            <person name="Wang N."/>
            <person name="Rubio M."/>
            <person name="Liu C."/>
            <person name="Kukat C."/>
            <person name="Ruiz D."/>
            <person name="Huettel B."/>
            <person name="Schneeberger K."/>
        </authorList>
    </citation>
    <scope>NUCLEOTIDE SEQUENCE [LARGE SCALE GENOMIC DNA]</scope>
    <source>
        <strain evidence="2">cv. Rojo Pasion</strain>
    </source>
</reference>
<keyword evidence="2" id="KW-1185">Reference proteome</keyword>
<dbReference type="Proteomes" id="UP000507245">
    <property type="component" value="Unassembled WGS sequence"/>
</dbReference>
<sequence>MRTLEIRIWDCDLHAHYGFSHYSLCNGTKPKRSILQARIVNKPVPCLASQLSPGRGGCDQNPLACKATEGSAGPDCCSKKCVDLTYPTVVLVGRDASAQRYAATLIASCNNFDPGNLNPHSALEFEGEKGMEVGEGTNLDWMFTGGGMDFKTVVLVGSDAAAQRYAATRIV</sequence>
<dbReference type="OrthoDB" id="5421723at2759"/>
<dbReference type="EMBL" id="CAEKKB010000004">
    <property type="protein sequence ID" value="CAB4306132.1"/>
    <property type="molecule type" value="Genomic_DNA"/>
</dbReference>
<protein>
    <submittedName>
        <fullName evidence="1">Uncharacterized protein</fullName>
    </submittedName>
</protein>
<proteinExistence type="predicted"/>
<organism evidence="1 2">
    <name type="scientific">Prunus armeniaca</name>
    <name type="common">Apricot</name>
    <name type="synonym">Armeniaca vulgaris</name>
    <dbReference type="NCBI Taxonomy" id="36596"/>
    <lineage>
        <taxon>Eukaryota</taxon>
        <taxon>Viridiplantae</taxon>
        <taxon>Streptophyta</taxon>
        <taxon>Embryophyta</taxon>
        <taxon>Tracheophyta</taxon>
        <taxon>Spermatophyta</taxon>
        <taxon>Magnoliopsida</taxon>
        <taxon>eudicotyledons</taxon>
        <taxon>Gunneridae</taxon>
        <taxon>Pentapetalae</taxon>
        <taxon>rosids</taxon>
        <taxon>fabids</taxon>
        <taxon>Rosales</taxon>
        <taxon>Rosaceae</taxon>
        <taxon>Amygdaloideae</taxon>
        <taxon>Amygdaleae</taxon>
        <taxon>Prunus</taxon>
    </lineage>
</organism>
<evidence type="ECO:0000313" key="2">
    <source>
        <dbReference type="Proteomes" id="UP000507245"/>
    </source>
</evidence>
<accession>A0A6J5X2B6</accession>
<dbReference type="AlphaFoldDB" id="A0A6J5X2B6"/>
<name>A0A6J5X2B6_PRUAR</name>
<evidence type="ECO:0000313" key="1">
    <source>
        <dbReference type="EMBL" id="CAB4306132.1"/>
    </source>
</evidence>
<gene>
    <name evidence="1" type="ORF">ORAREDHAP_LOCUS24248</name>
</gene>